<evidence type="ECO:0000256" key="7">
    <source>
        <dbReference type="SAM" id="SignalP"/>
    </source>
</evidence>
<dbReference type="GO" id="GO:0005525">
    <property type="term" value="F:GTP binding"/>
    <property type="evidence" value="ECO:0007669"/>
    <property type="project" value="UniProtKB-KW"/>
</dbReference>
<evidence type="ECO:0000313" key="9">
    <source>
        <dbReference type="EMBL" id="KAA0187701.1"/>
    </source>
</evidence>
<name>A0A8E0VIG8_9TREM</name>
<dbReference type="GO" id="GO:0016787">
    <property type="term" value="F:hydrolase activity"/>
    <property type="evidence" value="ECO:0007669"/>
    <property type="project" value="UniProtKB-KW"/>
</dbReference>
<dbReference type="InterPro" id="IPR036525">
    <property type="entry name" value="Tubulin/FtsZ_GTPase_sf"/>
</dbReference>
<gene>
    <name evidence="9" type="ORF">FBUS_02230</name>
</gene>
<accession>A0A8E0VIG8</accession>
<organism evidence="9 10">
    <name type="scientific">Fasciolopsis buskii</name>
    <dbReference type="NCBI Taxonomy" id="27845"/>
    <lineage>
        <taxon>Eukaryota</taxon>
        <taxon>Metazoa</taxon>
        <taxon>Spiralia</taxon>
        <taxon>Lophotrochozoa</taxon>
        <taxon>Platyhelminthes</taxon>
        <taxon>Trematoda</taxon>
        <taxon>Digenea</taxon>
        <taxon>Plagiorchiida</taxon>
        <taxon>Echinostomata</taxon>
        <taxon>Echinostomatoidea</taxon>
        <taxon>Fasciolidae</taxon>
        <taxon>Fasciolopsis</taxon>
    </lineage>
</organism>
<dbReference type="InterPro" id="IPR002452">
    <property type="entry name" value="Alpha_tubulin"/>
</dbReference>
<protein>
    <submittedName>
        <fullName evidence="9">Tubulin alpha chain</fullName>
    </submittedName>
</protein>
<dbReference type="Pfam" id="PF00091">
    <property type="entry name" value="Tubulin"/>
    <property type="match status" value="1"/>
</dbReference>
<evidence type="ECO:0000256" key="2">
    <source>
        <dbReference type="ARBA" id="ARBA00022701"/>
    </source>
</evidence>
<dbReference type="GO" id="GO:0005200">
    <property type="term" value="F:structural constituent of cytoskeleton"/>
    <property type="evidence" value="ECO:0007669"/>
    <property type="project" value="InterPro"/>
</dbReference>
<dbReference type="EMBL" id="LUCM01008937">
    <property type="protein sequence ID" value="KAA0187701.1"/>
    <property type="molecule type" value="Genomic_DNA"/>
</dbReference>
<dbReference type="InterPro" id="IPR000217">
    <property type="entry name" value="Tubulin"/>
</dbReference>
<evidence type="ECO:0000313" key="10">
    <source>
        <dbReference type="Proteomes" id="UP000728185"/>
    </source>
</evidence>
<dbReference type="InterPro" id="IPR003008">
    <property type="entry name" value="Tubulin_FtsZ_GTPase"/>
</dbReference>
<dbReference type="OrthoDB" id="1662883at2759"/>
<comment type="caution">
    <text evidence="9">The sequence shown here is derived from an EMBL/GenBank/DDBJ whole genome shotgun (WGS) entry which is preliminary data.</text>
</comment>
<feature type="domain" description="Tubulin/FtsZ GTPase" evidence="8">
    <location>
        <begin position="31"/>
        <end position="173"/>
    </location>
</feature>
<evidence type="ECO:0000256" key="4">
    <source>
        <dbReference type="ARBA" id="ARBA00022801"/>
    </source>
</evidence>
<keyword evidence="3" id="KW-0547">Nucleotide-binding</keyword>
<dbReference type="GO" id="GO:0005874">
    <property type="term" value="C:microtubule"/>
    <property type="evidence" value="ECO:0007669"/>
    <property type="project" value="UniProtKB-KW"/>
</dbReference>
<dbReference type="PRINTS" id="PR01162">
    <property type="entry name" value="ALPHATUBULIN"/>
</dbReference>
<evidence type="ECO:0000256" key="3">
    <source>
        <dbReference type="ARBA" id="ARBA00022741"/>
    </source>
</evidence>
<comment type="similarity">
    <text evidence="1">Belongs to the tubulin family.</text>
</comment>
<keyword evidence="10" id="KW-1185">Reference proteome</keyword>
<keyword evidence="2" id="KW-0493">Microtubule</keyword>
<reference evidence="9" key="1">
    <citation type="submission" date="2019-05" db="EMBL/GenBank/DDBJ databases">
        <title>Annotation for the trematode Fasciolopsis buski.</title>
        <authorList>
            <person name="Choi Y.-J."/>
        </authorList>
    </citation>
    <scope>NUCLEOTIDE SEQUENCE</scope>
    <source>
        <strain evidence="9">HT</strain>
        <tissue evidence="9">Whole worm</tissue>
    </source>
</reference>
<feature type="chain" id="PRO_5034773641" evidence="7">
    <location>
        <begin position="30"/>
        <end position="181"/>
    </location>
</feature>
<evidence type="ECO:0000256" key="1">
    <source>
        <dbReference type="ARBA" id="ARBA00009636"/>
    </source>
</evidence>
<dbReference type="PANTHER" id="PTHR11588">
    <property type="entry name" value="TUBULIN"/>
    <property type="match status" value="1"/>
</dbReference>
<sequence>MAHIVFLNASTCPALFWLPMLPIFGSVMQECIDVHVGQAGVQMKSVCLELCYLKPAIPPDGQMPSDKIIGEGGDSFNTSFSETDPDEYVPRAVFVDRVMDEVHAGICRQLFQPDQRITGKEDAANIYVHGHCTICKVVDLVLYRISNRPINVMAHGVLILYSIRGWTGSEFTSRPMNRLCV</sequence>
<proteinExistence type="inferred from homology"/>
<dbReference type="Gene3D" id="3.40.50.1440">
    <property type="entry name" value="Tubulin/FtsZ, GTPase domain"/>
    <property type="match status" value="1"/>
</dbReference>
<dbReference type="AlphaFoldDB" id="A0A8E0VIG8"/>
<keyword evidence="5" id="KW-0342">GTP-binding</keyword>
<keyword evidence="7" id="KW-0732">Signal</keyword>
<keyword evidence="4" id="KW-0378">Hydrolase</keyword>
<dbReference type="PRINTS" id="PR01161">
    <property type="entry name" value="TUBULIN"/>
</dbReference>
<feature type="signal peptide" evidence="7">
    <location>
        <begin position="1"/>
        <end position="29"/>
    </location>
</feature>
<dbReference type="Proteomes" id="UP000728185">
    <property type="component" value="Unassembled WGS sequence"/>
</dbReference>
<evidence type="ECO:0000259" key="8">
    <source>
        <dbReference type="Pfam" id="PF00091"/>
    </source>
</evidence>
<evidence type="ECO:0000256" key="6">
    <source>
        <dbReference type="ARBA" id="ARBA00049117"/>
    </source>
</evidence>
<dbReference type="GO" id="GO:0007017">
    <property type="term" value="P:microtubule-based process"/>
    <property type="evidence" value="ECO:0007669"/>
    <property type="project" value="InterPro"/>
</dbReference>
<evidence type="ECO:0000256" key="5">
    <source>
        <dbReference type="ARBA" id="ARBA00023134"/>
    </source>
</evidence>
<dbReference type="SUPFAM" id="SSF52490">
    <property type="entry name" value="Tubulin nucleotide-binding domain-like"/>
    <property type="match status" value="1"/>
</dbReference>
<comment type="catalytic activity">
    <reaction evidence="6">
        <text>GTP + H2O = GDP + phosphate + H(+)</text>
        <dbReference type="Rhea" id="RHEA:19669"/>
        <dbReference type="ChEBI" id="CHEBI:15377"/>
        <dbReference type="ChEBI" id="CHEBI:15378"/>
        <dbReference type="ChEBI" id="CHEBI:37565"/>
        <dbReference type="ChEBI" id="CHEBI:43474"/>
        <dbReference type="ChEBI" id="CHEBI:58189"/>
    </reaction>
    <physiologicalReaction direction="left-to-right" evidence="6">
        <dbReference type="Rhea" id="RHEA:19670"/>
    </physiologicalReaction>
</comment>